<gene>
    <name evidence="1" type="ORF">NM208_g7179</name>
</gene>
<comment type="caution">
    <text evidence="1">The sequence shown here is derived from an EMBL/GenBank/DDBJ whole genome shotgun (WGS) entry which is preliminary data.</text>
</comment>
<keyword evidence="2" id="KW-1185">Reference proteome</keyword>
<organism evidence="1 2">
    <name type="scientific">Fusarium decemcellulare</name>
    <dbReference type="NCBI Taxonomy" id="57161"/>
    <lineage>
        <taxon>Eukaryota</taxon>
        <taxon>Fungi</taxon>
        <taxon>Dikarya</taxon>
        <taxon>Ascomycota</taxon>
        <taxon>Pezizomycotina</taxon>
        <taxon>Sordariomycetes</taxon>
        <taxon>Hypocreomycetidae</taxon>
        <taxon>Hypocreales</taxon>
        <taxon>Nectriaceae</taxon>
        <taxon>Fusarium</taxon>
        <taxon>Fusarium decemcellulare species complex</taxon>
    </lineage>
</organism>
<name>A0ACC1SA75_9HYPO</name>
<sequence>MAPFARLHTLPPNGPQGLPLQPRVRKVLATAAIAGLELDIPSTFIWPDTKEGDAYQAMFPLGKIPGMEVLPRNGKPTFYLSESNAQAGYLAECAPSAAARHQLLGGDSSEERALVQQWIWFCESMFEVQIARLITWRMGIKPADLNEEFSAIRTSNRCLAYMENHLKDNRKWFATSDSSPGPSVADLTIAGMVYMGLQFFFDVEYRAKYPKVFAWYDRVKTDPKVGSIFEVEYIEKRIEAEGWEEKGQLILLMEKGRRRSILKTGYPRQRAVAACLTCRERKRKCDNLRPVCSSCERIGARCEYTRQDASSFDPASLQILQQLSVIEGLVRGIQPLASFNFATPGTIPNQQDQDSSPNDENLVEVLLGPVAECIVPSLNLEASQKSNTDRLLQWPIFDKLLSSLLRFKFMDSNNQETFTYLDDVVHQTEASTSISGSSSINISTDKSDIQQLVNLFFQRVNIKNPILSRQIVEGYCHQYYENGPQFNLETGLVLLICALGAVADDFNPLDMDQRRASSFQTSCRLSNLKLAHCYYAAAEKRLGAAFSRIDTLSIQCLCLAGIYHMYLIRPIHALRLFHLAGSSLQILLSTNSDYSVGSTSQLISSLFWTCYKEILAEMPLGIPALRDPPSQDSFPPPRQITRDVSASEEDSWFFLLSEITLRRITDQVAEIVTKYIHARIRDEQGPKVEDLVPIVAGFQTQVQSFRELLPDAIKFPDVPEPASTEWEHYSRGRFYRVLELMHRPFVFAAIHDPTCSPDIQALAKAGLENGLKYLKHSQTSHRHHGLWLQLRNQVRISSLLLAASTIPHLTMPDGWYAGIEKTLATLDYWSWEFPSCKSYKDVILTLSTSYLGNVDEGTPMSFSQHLVDFDKGFDTQPTQPTSTIMGWLRPTEQTPEQRLAANTVLVGAEIAAVLPETDEPWWKQAHLLRLNALLGICCLSAATVGYDGAMMNALQINPNWRSYYNHPEKAVLGAINAMLPAGKIIGFLFVAPFSNRFGRKTALVLSFAITIIGAAIQAASNSLGVLIFSRFFLGFGCGVMSQPSPILLAEMAYPPHRGKLTALYHCFYFVGAIAAAWITFGTLRMTGAWSWRIPTMLQGAAPLFQLTFSYFLPESPRYLIAKGRDGEARAILTKHHAAGDSNSALVDLEVTQIRDAVRTAANTEKRPSLGGMLSSPANRRRLLISTLVAIAAQWSGNTGVSYYLVLVLNGIGITNATHQSLVNGGLQIFNLFATVGCGAMLVDVLGRRRLFQWSAIGMTVSYITWTILNARFAATSSSSYGFAVIPMLFVFYFHYDISLTPLLYSYPTELFAYEWRSWGVAYTLIVTNLSQVIGQFCNPIAMARIGWKYYIVFCVLDALFIAQVWFLFPETKGRSLEELASLFEKLENISANDTEKHEVENEYIEKGKAVSE</sequence>
<dbReference type="Proteomes" id="UP001148629">
    <property type="component" value="Unassembled WGS sequence"/>
</dbReference>
<proteinExistence type="predicted"/>
<evidence type="ECO:0000313" key="1">
    <source>
        <dbReference type="EMBL" id="KAJ3535325.1"/>
    </source>
</evidence>
<protein>
    <submittedName>
        <fullName evidence="1">Uncharacterized protein</fullName>
    </submittedName>
</protein>
<reference evidence="1" key="1">
    <citation type="submission" date="2022-08" db="EMBL/GenBank/DDBJ databases">
        <title>Genome Sequence of Fusarium decemcellulare.</title>
        <authorList>
            <person name="Buettner E."/>
        </authorList>
    </citation>
    <scope>NUCLEOTIDE SEQUENCE</scope>
    <source>
        <strain evidence="1">Babe19</strain>
    </source>
</reference>
<dbReference type="EMBL" id="JANRMS010000719">
    <property type="protein sequence ID" value="KAJ3535325.1"/>
    <property type="molecule type" value="Genomic_DNA"/>
</dbReference>
<evidence type="ECO:0000313" key="2">
    <source>
        <dbReference type="Proteomes" id="UP001148629"/>
    </source>
</evidence>
<accession>A0ACC1SA75</accession>